<dbReference type="Pfam" id="PF00370">
    <property type="entry name" value="FGGY_N"/>
    <property type="match status" value="1"/>
</dbReference>
<keyword evidence="2" id="KW-0808">Transferase</keyword>
<dbReference type="GO" id="GO:0005975">
    <property type="term" value="P:carbohydrate metabolic process"/>
    <property type="evidence" value="ECO:0007669"/>
    <property type="project" value="InterPro"/>
</dbReference>
<feature type="non-terminal residue" evidence="6">
    <location>
        <position position="1"/>
    </location>
</feature>
<dbReference type="PIRSF" id="PIRSF000538">
    <property type="entry name" value="GlpK"/>
    <property type="match status" value="1"/>
</dbReference>
<dbReference type="PANTHER" id="PTHR43095:SF5">
    <property type="entry name" value="XYLULOSE KINASE"/>
    <property type="match status" value="1"/>
</dbReference>
<organism evidence="6 7">
    <name type="scientific">Aerophobetes bacterium</name>
    <dbReference type="NCBI Taxonomy" id="2030807"/>
    <lineage>
        <taxon>Bacteria</taxon>
        <taxon>Candidatus Aerophobota</taxon>
    </lineage>
</organism>
<name>A0A523UQ97_UNCAE</name>
<dbReference type="PANTHER" id="PTHR43095">
    <property type="entry name" value="SUGAR KINASE"/>
    <property type="match status" value="1"/>
</dbReference>
<protein>
    <submittedName>
        <fullName evidence="6">Xylulose kinase</fullName>
    </submittedName>
</protein>
<feature type="domain" description="Carbohydrate kinase FGGY C-terminal" evidence="5">
    <location>
        <begin position="244"/>
        <end position="438"/>
    </location>
</feature>
<comment type="similarity">
    <text evidence="1">Belongs to the FGGY kinase family.</text>
</comment>
<reference evidence="6 7" key="1">
    <citation type="submission" date="2019-03" db="EMBL/GenBank/DDBJ databases">
        <title>Metabolic potential of uncultured bacteria and archaea associated with petroleum seepage in deep-sea sediments.</title>
        <authorList>
            <person name="Dong X."/>
            <person name="Hubert C."/>
        </authorList>
    </citation>
    <scope>NUCLEOTIDE SEQUENCE [LARGE SCALE GENOMIC DNA]</scope>
    <source>
        <strain evidence="6">E29_bin78</strain>
    </source>
</reference>
<dbReference type="CDD" id="cd00366">
    <property type="entry name" value="ASKHA_NBD_FGGY"/>
    <property type="match status" value="1"/>
</dbReference>
<evidence type="ECO:0000313" key="7">
    <source>
        <dbReference type="Proteomes" id="UP000320679"/>
    </source>
</evidence>
<dbReference type="GO" id="GO:0016301">
    <property type="term" value="F:kinase activity"/>
    <property type="evidence" value="ECO:0007669"/>
    <property type="project" value="UniProtKB-KW"/>
</dbReference>
<accession>A0A523UQ97</accession>
<dbReference type="Gene3D" id="3.30.420.40">
    <property type="match status" value="2"/>
</dbReference>
<evidence type="ECO:0000256" key="2">
    <source>
        <dbReference type="ARBA" id="ARBA00022679"/>
    </source>
</evidence>
<dbReference type="InterPro" id="IPR000577">
    <property type="entry name" value="Carb_kinase_FGGY"/>
</dbReference>
<dbReference type="InterPro" id="IPR043129">
    <property type="entry name" value="ATPase_NBD"/>
</dbReference>
<dbReference type="Proteomes" id="UP000320679">
    <property type="component" value="Unassembled WGS sequence"/>
</dbReference>
<keyword evidence="3 6" id="KW-0418">Kinase</keyword>
<dbReference type="SUPFAM" id="SSF53067">
    <property type="entry name" value="Actin-like ATPase domain"/>
    <property type="match status" value="2"/>
</dbReference>
<comment type="caution">
    <text evidence="6">The sequence shown here is derived from an EMBL/GenBank/DDBJ whole genome shotgun (WGS) entry which is preliminary data.</text>
</comment>
<evidence type="ECO:0000256" key="3">
    <source>
        <dbReference type="ARBA" id="ARBA00022777"/>
    </source>
</evidence>
<sequence>FDSEGRMVADAYEESRIYYPKPGWVEQDQDDFYQSAVNTIKEAVTISKINPKDVAAIAFDGQMSGIGGIDREWNPVIRYDSWLDTRCEPYIEFMRERAGDLVLEKTGSSPTYAHGPKILWWKEEHKQIFDRIYKFVVPACYVAGKMAGLKGKDAFMDYTYIHFSGFGHTEKMSWSEELCHIFKVPSSKLARIVRPWDIVGKLTSKAARDCSLISGIPIAAGAGDQAAGFLGAGLVDIGRVVDVAGTASCLTSCVDKYIPDVKNKTFLCSRAVVPNLWYPIAFINGGGLCLRWFRDEFAKEEKLEAKKKGTSAYSILNEKVSGIPAGSDSLLFIPHLGGRVCPNNPNLRGVWFGFSWGHTKVHFYRAILEGIAYEYLYYFKILQGLFPTISFKEVTVIGGGAKSDLWNQIKADVLGLSYTKINREELAVLGSAIIAGYAVGIFDDLVSTSRRFVRNISRINPRPKYHQRYKNYAKIYLDLIKTQEKLFSELEKISRTQL</sequence>
<dbReference type="EMBL" id="SOJK01000209">
    <property type="protein sequence ID" value="TET44589.1"/>
    <property type="molecule type" value="Genomic_DNA"/>
</dbReference>
<gene>
    <name evidence="6" type="ORF">E3J59_04965</name>
</gene>
<evidence type="ECO:0000259" key="4">
    <source>
        <dbReference type="Pfam" id="PF00370"/>
    </source>
</evidence>
<evidence type="ECO:0000259" key="5">
    <source>
        <dbReference type="Pfam" id="PF02782"/>
    </source>
</evidence>
<evidence type="ECO:0000256" key="1">
    <source>
        <dbReference type="ARBA" id="ARBA00009156"/>
    </source>
</evidence>
<proteinExistence type="inferred from homology"/>
<dbReference type="InterPro" id="IPR018485">
    <property type="entry name" value="FGGY_C"/>
</dbReference>
<dbReference type="InterPro" id="IPR050406">
    <property type="entry name" value="FGGY_Carb_Kinase"/>
</dbReference>
<feature type="domain" description="Carbohydrate kinase FGGY N-terminal" evidence="4">
    <location>
        <begin position="1"/>
        <end position="231"/>
    </location>
</feature>
<evidence type="ECO:0000313" key="6">
    <source>
        <dbReference type="EMBL" id="TET44589.1"/>
    </source>
</evidence>
<dbReference type="Pfam" id="PF02782">
    <property type="entry name" value="FGGY_C"/>
    <property type="match status" value="1"/>
</dbReference>
<dbReference type="AlphaFoldDB" id="A0A523UQ97"/>
<dbReference type="InterPro" id="IPR018484">
    <property type="entry name" value="FGGY_N"/>
</dbReference>